<comment type="caution">
    <text evidence="2">The sequence shown here is derived from an EMBL/GenBank/DDBJ whole genome shotgun (WGS) entry which is preliminary data.</text>
</comment>
<proteinExistence type="predicted"/>
<sequence length="110" mass="11562">MFLSPNEGSASGGQRAPPEIGCVMGGTSSPGLTGVERSRDIGGPSSSAKCCGCSTASRESAQRGSGRLHKRGPMQAVRGWRVWMRSADGYSCYRLRVAYALLSCGSLKFL</sequence>
<dbReference type="Proteomes" id="UP000287651">
    <property type="component" value="Unassembled WGS sequence"/>
</dbReference>
<gene>
    <name evidence="2" type="ORF">B296_00050490</name>
</gene>
<dbReference type="EMBL" id="AMZH03016035">
    <property type="protein sequence ID" value="RRT45131.1"/>
    <property type="molecule type" value="Genomic_DNA"/>
</dbReference>
<evidence type="ECO:0000256" key="1">
    <source>
        <dbReference type="SAM" id="MobiDB-lite"/>
    </source>
</evidence>
<evidence type="ECO:0000313" key="3">
    <source>
        <dbReference type="Proteomes" id="UP000287651"/>
    </source>
</evidence>
<protein>
    <submittedName>
        <fullName evidence="2">Uncharacterized protein</fullName>
    </submittedName>
</protein>
<organism evidence="2 3">
    <name type="scientific">Ensete ventricosum</name>
    <name type="common">Abyssinian banana</name>
    <name type="synonym">Musa ensete</name>
    <dbReference type="NCBI Taxonomy" id="4639"/>
    <lineage>
        <taxon>Eukaryota</taxon>
        <taxon>Viridiplantae</taxon>
        <taxon>Streptophyta</taxon>
        <taxon>Embryophyta</taxon>
        <taxon>Tracheophyta</taxon>
        <taxon>Spermatophyta</taxon>
        <taxon>Magnoliopsida</taxon>
        <taxon>Liliopsida</taxon>
        <taxon>Zingiberales</taxon>
        <taxon>Musaceae</taxon>
        <taxon>Ensete</taxon>
    </lineage>
</organism>
<accession>A0A426Y0N1</accession>
<feature type="region of interest" description="Disordered" evidence="1">
    <location>
        <begin position="1"/>
        <end position="48"/>
    </location>
</feature>
<name>A0A426Y0N1_ENSVE</name>
<evidence type="ECO:0000313" key="2">
    <source>
        <dbReference type="EMBL" id="RRT45131.1"/>
    </source>
</evidence>
<dbReference type="AlphaFoldDB" id="A0A426Y0N1"/>
<reference evidence="2 3" key="1">
    <citation type="journal article" date="2014" name="Agronomy (Basel)">
        <title>A Draft Genome Sequence for Ensete ventricosum, the Drought-Tolerant Tree Against Hunger.</title>
        <authorList>
            <person name="Harrison J."/>
            <person name="Moore K.A."/>
            <person name="Paszkiewicz K."/>
            <person name="Jones T."/>
            <person name="Grant M."/>
            <person name="Ambacheew D."/>
            <person name="Muzemil S."/>
            <person name="Studholme D.J."/>
        </authorList>
    </citation>
    <scope>NUCLEOTIDE SEQUENCE [LARGE SCALE GENOMIC DNA]</scope>
</reference>